<dbReference type="STRING" id="1594731.WEOB_258"/>
<keyword evidence="4" id="KW-1185">Reference proteome</keyword>
<dbReference type="Gene3D" id="2.130.10.10">
    <property type="entry name" value="YVTN repeat-like/Quinoprotein amine dehydrogenase"/>
    <property type="match status" value="1"/>
</dbReference>
<dbReference type="AlphaFoldDB" id="A0A0H5BWT4"/>
<sequence>MKTKLIYIANFKSKQIFIFKMSHFHKNIELLQIINICGNGRFIKINPKKKYLYLGTQFPPKIITYRINKFGLLTQENSIKLQNNPTHFTINLQGNMLYCASYTGNSVTIHPIKDGNVCKKKQILNNLLTCHSVNIDFINKNLWIPCLTINKIYLYPINETGYLEESTINFIEMQNNPGPRHMVFHNKKNYAYIINELNGTVSIISTNKLLIIQTISIHPTISKNVSSWSAEIYLTINNKWLYCTDRATSTISCFSVSEKGDELVLIYYKKTENQPYNFDIDVTGKFLAIIGKNSHCMSIYKIDSKTGKLTTYFRKKVGKEPISICFYN</sequence>
<dbReference type="SUPFAM" id="SSF75011">
    <property type="entry name" value="3-carboxy-cis,cis-mucoante lactonizing enzyme"/>
    <property type="match status" value="1"/>
</dbReference>
<keyword evidence="2" id="KW-0119">Carbohydrate metabolism</keyword>
<dbReference type="GO" id="GO:0005829">
    <property type="term" value="C:cytosol"/>
    <property type="evidence" value="ECO:0007669"/>
    <property type="project" value="TreeGrafter"/>
</dbReference>
<protein>
    <submittedName>
        <fullName evidence="3">6-phosphogluconolactonase</fullName>
        <ecNumber evidence="3">3.1.1.31</ecNumber>
    </submittedName>
</protein>
<dbReference type="Pfam" id="PF10282">
    <property type="entry name" value="Lactonase"/>
    <property type="match status" value="1"/>
</dbReference>
<dbReference type="InterPro" id="IPR050282">
    <property type="entry name" value="Cycloisomerase_2"/>
</dbReference>
<gene>
    <name evidence="3" type="primary">pgl</name>
    <name evidence="3" type="ORF">WEOB_258</name>
</gene>
<name>A0A0H5BWT4_9ENTR</name>
<dbReference type="PANTHER" id="PTHR30344">
    <property type="entry name" value="6-PHOSPHOGLUCONOLACTONASE-RELATED"/>
    <property type="match status" value="1"/>
</dbReference>
<dbReference type="EC" id="3.1.1.31" evidence="3"/>
<organism evidence="3 4">
    <name type="scientific">Candidatus Westeberhardia cardiocondylae</name>
    <dbReference type="NCBI Taxonomy" id="1594731"/>
    <lineage>
        <taxon>Bacteria</taxon>
        <taxon>Pseudomonadati</taxon>
        <taxon>Pseudomonadota</taxon>
        <taxon>Gammaproteobacteria</taxon>
        <taxon>Enterobacterales</taxon>
        <taxon>Enterobacteriaceae</taxon>
        <taxon>ant endosymbionts</taxon>
        <taxon>Candidatus Westeberhardia</taxon>
    </lineage>
</organism>
<accession>A0A0H5BWT4</accession>
<evidence type="ECO:0000313" key="3">
    <source>
        <dbReference type="EMBL" id="CEN32200.1"/>
    </source>
</evidence>
<dbReference type="GO" id="GO:0006006">
    <property type="term" value="P:glucose metabolic process"/>
    <property type="evidence" value="ECO:0007669"/>
    <property type="project" value="UniProtKB-KW"/>
</dbReference>
<evidence type="ECO:0000313" key="4">
    <source>
        <dbReference type="Proteomes" id="UP000242753"/>
    </source>
</evidence>
<dbReference type="GO" id="GO:0017057">
    <property type="term" value="F:6-phosphogluconolactonase activity"/>
    <property type="evidence" value="ECO:0007669"/>
    <property type="project" value="UniProtKB-EC"/>
</dbReference>
<dbReference type="PANTHER" id="PTHR30344:SF1">
    <property type="entry name" value="6-PHOSPHOGLUCONOLACTONASE"/>
    <property type="match status" value="1"/>
</dbReference>
<dbReference type="EMBL" id="LN774881">
    <property type="protein sequence ID" value="CEN32200.1"/>
    <property type="molecule type" value="Genomic_DNA"/>
</dbReference>
<evidence type="ECO:0000256" key="2">
    <source>
        <dbReference type="ARBA" id="ARBA00022526"/>
    </source>
</evidence>
<dbReference type="InterPro" id="IPR015943">
    <property type="entry name" value="WD40/YVTN_repeat-like_dom_sf"/>
</dbReference>
<evidence type="ECO:0000256" key="1">
    <source>
        <dbReference type="ARBA" id="ARBA00005564"/>
    </source>
</evidence>
<keyword evidence="3" id="KW-0378">Hydrolase</keyword>
<dbReference type="InterPro" id="IPR019405">
    <property type="entry name" value="Lactonase_7-beta_prop"/>
</dbReference>
<dbReference type="Proteomes" id="UP000242753">
    <property type="component" value="Chromosome I"/>
</dbReference>
<proteinExistence type="inferred from homology"/>
<comment type="similarity">
    <text evidence="1">Belongs to the cycloisomerase 2 family.</text>
</comment>
<dbReference type="RefSeq" id="WP_281263748.1">
    <property type="nucleotide sequence ID" value="NZ_LN774881.1"/>
</dbReference>
<dbReference type="KEGG" id="wca:WEOB_258"/>
<keyword evidence="2" id="KW-0313">Glucose metabolism</keyword>
<reference evidence="4" key="1">
    <citation type="submission" date="2015-01" db="EMBL/GenBank/DDBJ databases">
        <authorList>
            <person name="Manzano-Marin A."/>
            <person name="Manzano-Marin A."/>
        </authorList>
    </citation>
    <scope>NUCLEOTIDE SEQUENCE [LARGE SCALE GENOMIC DNA]</scope>
    <source>
        <strain evidence="4">obscurior</strain>
    </source>
</reference>